<reference evidence="8" key="1">
    <citation type="journal article" date="2019" name="Int. J. Syst. Evol. Microbiol.">
        <title>The Global Catalogue of Microorganisms (GCM) 10K type strain sequencing project: providing services to taxonomists for standard genome sequencing and annotation.</title>
        <authorList>
            <consortium name="The Broad Institute Genomics Platform"/>
            <consortium name="The Broad Institute Genome Sequencing Center for Infectious Disease"/>
            <person name="Wu L."/>
            <person name="Ma J."/>
        </authorList>
    </citation>
    <scope>NUCLEOTIDE SEQUENCE [LARGE SCALE GENOMIC DNA]</scope>
    <source>
        <strain evidence="8">CGMCC 1.12769</strain>
    </source>
</reference>
<keyword evidence="5 6" id="KW-0472">Membrane</keyword>
<keyword evidence="8" id="KW-1185">Reference proteome</keyword>
<evidence type="ECO:0000313" key="7">
    <source>
        <dbReference type="EMBL" id="GGH14267.1"/>
    </source>
</evidence>
<accession>A0ABQ1Y6R1</accession>
<proteinExistence type="inferred from homology"/>
<dbReference type="RefSeq" id="WP_188536021.1">
    <property type="nucleotide sequence ID" value="NZ_BMFT01000001.1"/>
</dbReference>
<keyword evidence="4 6" id="KW-1133">Transmembrane helix</keyword>
<feature type="transmembrane region" description="Helical" evidence="6">
    <location>
        <begin position="75"/>
        <end position="95"/>
    </location>
</feature>
<feature type="transmembrane region" description="Helical" evidence="6">
    <location>
        <begin position="43"/>
        <end position="63"/>
    </location>
</feature>
<organism evidence="7 8">
    <name type="scientific">Paenibacillus segetis</name>
    <dbReference type="NCBI Taxonomy" id="1325360"/>
    <lineage>
        <taxon>Bacteria</taxon>
        <taxon>Bacillati</taxon>
        <taxon>Bacillota</taxon>
        <taxon>Bacilli</taxon>
        <taxon>Bacillales</taxon>
        <taxon>Paenibacillaceae</taxon>
        <taxon>Paenibacillus</taxon>
    </lineage>
</organism>
<sequence>MQRKYISIGTILMAISVALGAFGAHVLKSIIDENALGTFETGVHYHMIHALGILIASLFVGQWGESRKILWANRLFLIGIILFSGSLYLMAITGWKWLGPITPLGGVSFIAGWLFLASAAWTRPTK</sequence>
<evidence type="ECO:0000256" key="6">
    <source>
        <dbReference type="SAM" id="Phobius"/>
    </source>
</evidence>
<evidence type="ECO:0000313" key="8">
    <source>
        <dbReference type="Proteomes" id="UP000659344"/>
    </source>
</evidence>
<feature type="transmembrane region" description="Helical" evidence="6">
    <location>
        <begin position="101"/>
        <end position="121"/>
    </location>
</feature>
<name>A0ABQ1Y6R1_9BACL</name>
<comment type="caution">
    <text evidence="7">The sequence shown here is derived from an EMBL/GenBank/DDBJ whole genome shotgun (WGS) entry which is preliminary data.</text>
</comment>
<evidence type="ECO:0000256" key="1">
    <source>
        <dbReference type="ARBA" id="ARBA00004141"/>
    </source>
</evidence>
<dbReference type="PANTHER" id="PTHR43461">
    <property type="entry name" value="TRANSMEMBRANE PROTEIN 256"/>
    <property type="match status" value="1"/>
</dbReference>
<dbReference type="InterPro" id="IPR006696">
    <property type="entry name" value="DUF423"/>
</dbReference>
<comment type="similarity">
    <text evidence="2">Belongs to the UPF0382 family.</text>
</comment>
<comment type="subcellular location">
    <subcellularLocation>
        <location evidence="1">Membrane</location>
        <topology evidence="1">Multi-pass membrane protein</topology>
    </subcellularLocation>
</comment>
<dbReference type="Proteomes" id="UP000659344">
    <property type="component" value="Unassembled WGS sequence"/>
</dbReference>
<protein>
    <submittedName>
        <fullName evidence="7">Membrane protein</fullName>
    </submittedName>
</protein>
<evidence type="ECO:0000256" key="5">
    <source>
        <dbReference type="ARBA" id="ARBA00023136"/>
    </source>
</evidence>
<evidence type="ECO:0000256" key="3">
    <source>
        <dbReference type="ARBA" id="ARBA00022692"/>
    </source>
</evidence>
<keyword evidence="3 6" id="KW-0812">Transmembrane</keyword>
<feature type="transmembrane region" description="Helical" evidence="6">
    <location>
        <begin position="12"/>
        <end position="31"/>
    </location>
</feature>
<evidence type="ECO:0000256" key="2">
    <source>
        <dbReference type="ARBA" id="ARBA00009694"/>
    </source>
</evidence>
<gene>
    <name evidence="7" type="ORF">GCM10008013_07810</name>
</gene>
<dbReference type="Pfam" id="PF04241">
    <property type="entry name" value="DUF423"/>
    <property type="match status" value="1"/>
</dbReference>
<dbReference type="PANTHER" id="PTHR43461:SF1">
    <property type="entry name" value="TRANSMEMBRANE PROTEIN 256"/>
    <property type="match status" value="1"/>
</dbReference>
<dbReference type="EMBL" id="BMFT01000001">
    <property type="protein sequence ID" value="GGH14267.1"/>
    <property type="molecule type" value="Genomic_DNA"/>
</dbReference>
<evidence type="ECO:0000256" key="4">
    <source>
        <dbReference type="ARBA" id="ARBA00022989"/>
    </source>
</evidence>